<accession>A0A0M4G693</accession>
<dbReference type="STRING" id="1441095.AM592_01035"/>
<evidence type="ECO:0000313" key="2">
    <source>
        <dbReference type="EMBL" id="ALC80340.1"/>
    </source>
</evidence>
<dbReference type="RefSeq" id="WP_053602066.1">
    <property type="nucleotide sequence ID" value="NZ_CP012600.1"/>
</dbReference>
<name>A0A0M4G693_9BACI</name>
<dbReference type="AlphaFoldDB" id="A0A0M4G693"/>
<keyword evidence="3" id="KW-1185">Reference proteome</keyword>
<dbReference type="OrthoDB" id="765463at2"/>
<protein>
    <submittedName>
        <fullName evidence="2">Uncharacterized protein</fullName>
    </submittedName>
</protein>
<feature type="transmembrane region" description="Helical" evidence="1">
    <location>
        <begin position="12"/>
        <end position="37"/>
    </location>
</feature>
<proteinExistence type="predicted"/>
<dbReference type="InterPro" id="IPR045385">
    <property type="entry name" value="DUF6526"/>
</dbReference>
<dbReference type="EMBL" id="CP012600">
    <property type="protein sequence ID" value="ALC80340.1"/>
    <property type="molecule type" value="Genomic_DNA"/>
</dbReference>
<organism evidence="2 3">
    <name type="scientific">Bacillus gobiensis</name>
    <dbReference type="NCBI Taxonomy" id="1441095"/>
    <lineage>
        <taxon>Bacteria</taxon>
        <taxon>Bacillati</taxon>
        <taxon>Bacillota</taxon>
        <taxon>Bacilli</taxon>
        <taxon>Bacillales</taxon>
        <taxon>Bacillaceae</taxon>
        <taxon>Bacillus</taxon>
    </lineage>
</organism>
<dbReference type="PATRIC" id="fig|1441095.3.peg.230"/>
<dbReference type="Proteomes" id="UP000067625">
    <property type="component" value="Chromosome"/>
</dbReference>
<keyword evidence="1" id="KW-0812">Transmembrane</keyword>
<reference evidence="3" key="1">
    <citation type="submission" date="2015-08" db="EMBL/GenBank/DDBJ databases">
        <title>Genome sequencing project for genomic taxonomy and phylogenomics of Bacillus-like bacteria.</title>
        <authorList>
            <person name="Liu B."/>
            <person name="Wang J."/>
            <person name="Zhu Y."/>
            <person name="Liu G."/>
            <person name="Chen Q."/>
            <person name="Chen Z."/>
            <person name="Lan J."/>
            <person name="Che J."/>
            <person name="Ge C."/>
            <person name="Shi H."/>
            <person name="Pan Z."/>
            <person name="Liu X."/>
        </authorList>
    </citation>
    <scope>NUCLEOTIDE SEQUENCE [LARGE SCALE GENOMIC DNA]</scope>
    <source>
        <strain evidence="3">FJAT-4402</strain>
    </source>
</reference>
<gene>
    <name evidence="2" type="ORF">AM592_01035</name>
</gene>
<keyword evidence="1" id="KW-0472">Membrane</keyword>
<evidence type="ECO:0000313" key="3">
    <source>
        <dbReference type="Proteomes" id="UP000067625"/>
    </source>
</evidence>
<sequence>MKPQDYENHTRIVPSFHYFLVPLCFSSLLAGIVFTILSVLNGGAIGTDILITALALIVTITVFFLRSFVCKLQDRIIRAEENLRSFVLTGKMLDNRLTMEQIIALRFAGDEEFPKLCEETVKENLAPDVIKQFIKNWKADHYRV</sequence>
<evidence type="ECO:0000256" key="1">
    <source>
        <dbReference type="SAM" id="Phobius"/>
    </source>
</evidence>
<reference evidence="2 3" key="2">
    <citation type="journal article" date="2016" name="Int. J. Syst. Evol. Microbiol.">
        <title>Bacillus gobiensis sp. nov., isolated from a soil sample.</title>
        <authorList>
            <person name="Liu B."/>
            <person name="Liu G.H."/>
            <person name="Cetin S."/>
            <person name="Schumann P."/>
            <person name="Pan Z.Z."/>
            <person name="Chen Q.Q."/>
        </authorList>
    </citation>
    <scope>NUCLEOTIDE SEQUENCE [LARGE SCALE GENOMIC DNA]</scope>
    <source>
        <strain evidence="2 3">FJAT-4402</strain>
    </source>
</reference>
<dbReference type="Pfam" id="PF20136">
    <property type="entry name" value="DUF6526"/>
    <property type="match status" value="1"/>
</dbReference>
<keyword evidence="1" id="KW-1133">Transmembrane helix</keyword>
<feature type="transmembrane region" description="Helical" evidence="1">
    <location>
        <begin position="49"/>
        <end position="69"/>
    </location>
</feature>